<evidence type="ECO:0000313" key="2">
    <source>
        <dbReference type="Proteomes" id="UP000676336"/>
    </source>
</evidence>
<name>A0A8S2UKJ2_9BILA</name>
<reference evidence="1" key="1">
    <citation type="submission" date="2021-02" db="EMBL/GenBank/DDBJ databases">
        <authorList>
            <person name="Nowell W R."/>
        </authorList>
    </citation>
    <scope>NUCLEOTIDE SEQUENCE</scope>
</reference>
<protein>
    <submittedName>
        <fullName evidence="1">Uncharacterized protein</fullName>
    </submittedName>
</protein>
<dbReference type="AlphaFoldDB" id="A0A8S2UKJ2"/>
<dbReference type="Proteomes" id="UP000676336">
    <property type="component" value="Unassembled WGS sequence"/>
</dbReference>
<accession>A0A8S2UKJ2</accession>
<evidence type="ECO:0000313" key="1">
    <source>
        <dbReference type="EMBL" id="CAF4321081.1"/>
    </source>
</evidence>
<dbReference type="EMBL" id="CAJOBI010040298">
    <property type="protein sequence ID" value="CAF4321081.1"/>
    <property type="molecule type" value="Genomic_DNA"/>
</dbReference>
<organism evidence="1 2">
    <name type="scientific">Rotaria magnacalcarata</name>
    <dbReference type="NCBI Taxonomy" id="392030"/>
    <lineage>
        <taxon>Eukaryota</taxon>
        <taxon>Metazoa</taxon>
        <taxon>Spiralia</taxon>
        <taxon>Gnathifera</taxon>
        <taxon>Rotifera</taxon>
        <taxon>Eurotatoria</taxon>
        <taxon>Bdelloidea</taxon>
        <taxon>Philodinida</taxon>
        <taxon>Philodinidae</taxon>
        <taxon>Rotaria</taxon>
    </lineage>
</organism>
<comment type="caution">
    <text evidence="1">The sequence shown here is derived from an EMBL/GenBank/DDBJ whole genome shotgun (WGS) entry which is preliminary data.</text>
</comment>
<sequence length="77" mass="8977">MNISNISLANEEQFFENCTIPWFGPGCRFTFDLIEEISFVEFVTNYFRSKPKIYAGAKLTCYKDLLTCETSLLCLDW</sequence>
<gene>
    <name evidence="1" type="ORF">SMN809_LOCUS26958</name>
</gene>
<proteinExistence type="predicted"/>
<feature type="non-terminal residue" evidence="1">
    <location>
        <position position="77"/>
    </location>
</feature>